<dbReference type="Pfam" id="PF16331">
    <property type="entry name" value="TolA_bind_tri"/>
    <property type="match status" value="1"/>
</dbReference>
<evidence type="ECO:0000256" key="1">
    <source>
        <dbReference type="HAMAP-Rule" id="MF_02066"/>
    </source>
</evidence>
<keyword evidence="1" id="KW-0175">Coiled coil</keyword>
<keyword evidence="1" id="KW-0131">Cell cycle</keyword>
<keyword evidence="2" id="KW-0802">TPR repeat</keyword>
<reference evidence="5" key="1">
    <citation type="submission" date="2016-10" db="EMBL/GenBank/DDBJ databases">
        <authorList>
            <person name="Varghese N."/>
            <person name="Submissions S."/>
        </authorList>
    </citation>
    <scope>NUCLEOTIDE SEQUENCE [LARGE SCALE GENOMIC DNA]</scope>
    <source>
        <strain evidence="5">CGMCC 1.6444</strain>
    </source>
</reference>
<dbReference type="SMART" id="SM00028">
    <property type="entry name" value="TPR"/>
    <property type="match status" value="2"/>
</dbReference>
<dbReference type="InterPro" id="IPR019734">
    <property type="entry name" value="TPR_rpt"/>
</dbReference>
<name>A0A1H0GH66_9GAMM</name>
<keyword evidence="1" id="KW-0574">Periplasm</keyword>
<dbReference type="OrthoDB" id="9768142at2"/>
<dbReference type="Pfam" id="PF13432">
    <property type="entry name" value="TPR_16"/>
    <property type="match status" value="1"/>
</dbReference>
<dbReference type="AlphaFoldDB" id="A0A1H0GH66"/>
<evidence type="ECO:0000313" key="4">
    <source>
        <dbReference type="EMBL" id="SDO06183.1"/>
    </source>
</evidence>
<organism evidence="4 5">
    <name type="scientific">Halomonas shengliensis</name>
    <dbReference type="NCBI Taxonomy" id="419597"/>
    <lineage>
        <taxon>Bacteria</taxon>
        <taxon>Pseudomonadati</taxon>
        <taxon>Pseudomonadota</taxon>
        <taxon>Gammaproteobacteria</taxon>
        <taxon>Oceanospirillales</taxon>
        <taxon>Halomonadaceae</taxon>
        <taxon>Halomonas</taxon>
    </lineage>
</organism>
<keyword evidence="1" id="KW-0132">Cell division</keyword>
<dbReference type="GO" id="GO:0030288">
    <property type="term" value="C:outer membrane-bounded periplasmic space"/>
    <property type="evidence" value="ECO:0007669"/>
    <property type="project" value="UniProtKB-UniRule"/>
</dbReference>
<gene>
    <name evidence="1" type="primary">cpoB</name>
    <name evidence="4" type="ORF">SAMN04487957_103199</name>
</gene>
<feature type="repeat" description="TPR" evidence="2">
    <location>
        <begin position="173"/>
        <end position="206"/>
    </location>
</feature>
<proteinExistence type="inferred from homology"/>
<dbReference type="HAMAP" id="MF_02066">
    <property type="entry name" value="CpoB"/>
    <property type="match status" value="1"/>
</dbReference>
<comment type="subcellular location">
    <subcellularLocation>
        <location evidence="1">Periplasm</location>
    </subcellularLocation>
</comment>
<dbReference type="NCBIfam" id="TIGR02795">
    <property type="entry name" value="tol_pal_ybgF"/>
    <property type="match status" value="1"/>
</dbReference>
<dbReference type="Gene3D" id="1.20.5.110">
    <property type="match status" value="1"/>
</dbReference>
<dbReference type="EMBL" id="FNIV01000003">
    <property type="protein sequence ID" value="SDO06183.1"/>
    <property type="molecule type" value="Genomic_DNA"/>
</dbReference>
<evidence type="ECO:0000259" key="3">
    <source>
        <dbReference type="Pfam" id="PF16331"/>
    </source>
</evidence>
<comment type="similarity">
    <text evidence="1">Belongs to the CpoB family.</text>
</comment>
<dbReference type="RefSeq" id="WP_089677497.1">
    <property type="nucleotide sequence ID" value="NZ_FNIV01000003.1"/>
</dbReference>
<dbReference type="InterPro" id="IPR011990">
    <property type="entry name" value="TPR-like_helical_dom_sf"/>
</dbReference>
<dbReference type="Gene3D" id="1.25.40.10">
    <property type="entry name" value="Tetratricopeptide repeat domain"/>
    <property type="match status" value="1"/>
</dbReference>
<evidence type="ECO:0000256" key="2">
    <source>
        <dbReference type="PROSITE-ProRule" id="PRU00339"/>
    </source>
</evidence>
<feature type="chain" id="PRO_5011801663" description="Cell division coordinator CpoB" evidence="1">
    <location>
        <begin position="27"/>
        <end position="258"/>
    </location>
</feature>
<feature type="signal peptide" evidence="1">
    <location>
        <begin position="1"/>
        <end position="26"/>
    </location>
</feature>
<evidence type="ECO:0000313" key="5">
    <source>
        <dbReference type="Proteomes" id="UP000199075"/>
    </source>
</evidence>
<dbReference type="PROSITE" id="PS50005">
    <property type="entry name" value="TPR"/>
    <property type="match status" value="1"/>
</dbReference>
<keyword evidence="1" id="KW-0732">Signal</keyword>
<feature type="coiled-coil region" evidence="1">
    <location>
        <begin position="61"/>
        <end position="99"/>
    </location>
</feature>
<feature type="domain" description="YbgF trimerisation" evidence="3">
    <location>
        <begin position="55"/>
        <end position="109"/>
    </location>
</feature>
<dbReference type="GO" id="GO:0043093">
    <property type="term" value="P:FtsZ-dependent cytokinesis"/>
    <property type="evidence" value="ECO:0007669"/>
    <property type="project" value="UniProtKB-UniRule"/>
</dbReference>
<protein>
    <recommendedName>
        <fullName evidence="1">Cell division coordinator CpoB</fullName>
    </recommendedName>
</protein>
<comment type="function">
    <text evidence="1">Mediates coordination of peptidoglycan synthesis and outer membrane constriction during cell division.</text>
</comment>
<sequence precursor="true">MRHGLKGLCGAGALVLPLAVWLPALAQQPVVEDLTAQPSSFYQQTDTRESAGGNLVIFNQVQQHQEELRRLRGQVEELRHQLEQLRSQTRQQYLDLEDRLASASAGMTAPAEQAVDEEAARQVAEAPAPNAVDAGVQEAYQQAFGHVQAREFDRAIAAFEAFVGDHPDSRLTPNAHYWLGELHAAEGRLAPAEAAFTTVLEAYPESSKVPDALYKLGLLKARQGEPEAGRELLERVRQEYPESTAAGLAGDFLRQAGN</sequence>
<dbReference type="InterPro" id="IPR032519">
    <property type="entry name" value="YbgF_tri"/>
</dbReference>
<dbReference type="STRING" id="419597.SAMN04487957_103199"/>
<dbReference type="GO" id="GO:0070206">
    <property type="term" value="P:protein trimerization"/>
    <property type="evidence" value="ECO:0007669"/>
    <property type="project" value="InterPro"/>
</dbReference>
<dbReference type="Pfam" id="PF13174">
    <property type="entry name" value="TPR_6"/>
    <property type="match status" value="1"/>
</dbReference>
<accession>A0A1H0GH66</accession>
<dbReference type="SUPFAM" id="SSF48452">
    <property type="entry name" value="TPR-like"/>
    <property type="match status" value="1"/>
</dbReference>
<keyword evidence="5" id="KW-1185">Reference proteome</keyword>
<dbReference type="InterPro" id="IPR034706">
    <property type="entry name" value="CpoB"/>
</dbReference>
<dbReference type="InterPro" id="IPR014162">
    <property type="entry name" value="CpoB_C"/>
</dbReference>
<dbReference type="Proteomes" id="UP000199075">
    <property type="component" value="Unassembled WGS sequence"/>
</dbReference>